<reference evidence="1" key="1">
    <citation type="submission" date="2025-02" db="EMBL/GenBank/DDBJ databases">
        <authorList>
            <consortium name="NCBI Genome Project"/>
        </authorList>
    </citation>
    <scope>NUCLEOTIDE SEQUENCE</scope>
</reference>
<dbReference type="VEuPathDB" id="FungiDB:An08g01670"/>
<proteinExistence type="predicted"/>
<dbReference type="KEGG" id="ang:An08g01670"/>
<dbReference type="GeneID" id="84591587"/>
<reference evidence="1" key="2">
    <citation type="submission" date="2025-08" db="UniProtKB">
        <authorList>
            <consortium name="RefSeq"/>
        </authorList>
    </citation>
    <scope>IDENTIFICATION</scope>
</reference>
<dbReference type="RefSeq" id="XP_059601155.1">
    <property type="nucleotide sequence ID" value="XM_059748846.1"/>
</dbReference>
<evidence type="ECO:0000313" key="1">
    <source>
        <dbReference type="RefSeq" id="XP_059601155.1"/>
    </source>
</evidence>
<dbReference type="AlphaFoldDB" id="A0AAJ8BRW4"/>
<organism evidence="1">
    <name type="scientific">Aspergillus niger</name>
    <dbReference type="NCBI Taxonomy" id="5061"/>
    <lineage>
        <taxon>Eukaryota</taxon>
        <taxon>Fungi</taxon>
        <taxon>Dikarya</taxon>
        <taxon>Ascomycota</taxon>
        <taxon>Pezizomycotina</taxon>
        <taxon>Eurotiomycetes</taxon>
        <taxon>Eurotiomycetidae</taxon>
        <taxon>Eurotiales</taxon>
        <taxon>Aspergillaceae</taxon>
        <taxon>Aspergillus</taxon>
        <taxon>Aspergillus subgen. Circumdati</taxon>
    </lineage>
</organism>
<accession>A0AAJ8BRW4</accession>
<gene>
    <name evidence="1" type="ORF">An08g01670</name>
</gene>
<protein>
    <submittedName>
        <fullName evidence="1">Uncharacterized protein</fullName>
    </submittedName>
</protein>
<sequence length="92" mass="10254">MIPDDGTGLIRDAPGYVLLSPTIWGPYTVSTEPSCYVAIVRQWFKVQGPAPFLYLYTSQPVPGIYGICFLRCEFLRVQCISIQCFTSKNVVG</sequence>
<name>A0AAJ8BRW4_ASPNG</name>